<name>A0AAN7HTI5_9PEZI</name>
<keyword evidence="3" id="KW-0436">Ligase</keyword>
<dbReference type="Pfam" id="PF00549">
    <property type="entry name" value="Ligase_CoA"/>
    <property type="match status" value="2"/>
</dbReference>
<dbReference type="FunFam" id="3.40.50.720:FF:000340">
    <property type="entry name" value="Succinyl-CoA synthetase subunit alpha"/>
    <property type="match status" value="1"/>
</dbReference>
<dbReference type="SMART" id="SM00881">
    <property type="entry name" value="CoA_binding"/>
    <property type="match status" value="1"/>
</dbReference>
<dbReference type="EMBL" id="MU857610">
    <property type="protein sequence ID" value="KAK4250865.1"/>
    <property type="molecule type" value="Genomic_DNA"/>
</dbReference>
<feature type="region of interest" description="Disordered" evidence="1">
    <location>
        <begin position="90"/>
        <end position="137"/>
    </location>
</feature>
<feature type="region of interest" description="Disordered" evidence="1">
    <location>
        <begin position="1"/>
        <end position="29"/>
    </location>
</feature>
<dbReference type="InterPro" id="IPR016102">
    <property type="entry name" value="Succinyl-CoA_synth-like"/>
</dbReference>
<accession>A0AAN7HTI5</accession>
<dbReference type="GO" id="GO:0006099">
    <property type="term" value="P:tricarboxylic acid cycle"/>
    <property type="evidence" value="ECO:0007669"/>
    <property type="project" value="TreeGrafter"/>
</dbReference>
<dbReference type="InterPro" id="IPR036291">
    <property type="entry name" value="NAD(P)-bd_dom_sf"/>
</dbReference>
<evidence type="ECO:0000313" key="3">
    <source>
        <dbReference type="EMBL" id="KAK4250865.1"/>
    </source>
</evidence>
<evidence type="ECO:0000256" key="1">
    <source>
        <dbReference type="SAM" id="MobiDB-lite"/>
    </source>
</evidence>
<feature type="compositionally biased region" description="Basic residues" evidence="1">
    <location>
        <begin position="115"/>
        <end position="137"/>
    </location>
</feature>
<dbReference type="FunFam" id="3.40.50.261:FF:000001">
    <property type="entry name" value="Succinate--CoA ligase [ADP-forming] subunit beta"/>
    <property type="match status" value="1"/>
</dbReference>
<gene>
    <name evidence="3" type="ORF">C7999DRAFT_11423</name>
</gene>
<dbReference type="GO" id="GO:0009361">
    <property type="term" value="C:succinate-CoA ligase complex (ADP-forming)"/>
    <property type="evidence" value="ECO:0007669"/>
    <property type="project" value="TreeGrafter"/>
</dbReference>
<proteinExistence type="predicted"/>
<dbReference type="SUPFAM" id="SSF51735">
    <property type="entry name" value="NAD(P)-binding Rossmann-fold domains"/>
    <property type="match status" value="1"/>
</dbReference>
<dbReference type="Gene3D" id="3.30.470.20">
    <property type="entry name" value="ATP-grasp fold, B domain"/>
    <property type="match status" value="1"/>
</dbReference>
<protein>
    <submittedName>
        <fullName evidence="3">Succinyl-CoA ligase subunit alpha, mitochondrial</fullName>
    </submittedName>
</protein>
<feature type="compositionally biased region" description="Polar residues" evidence="1">
    <location>
        <begin position="1"/>
        <end position="12"/>
    </location>
</feature>
<dbReference type="InterPro" id="IPR003781">
    <property type="entry name" value="CoA-bd"/>
</dbReference>
<feature type="region of interest" description="Disordered" evidence="1">
    <location>
        <begin position="486"/>
        <end position="530"/>
    </location>
</feature>
<evidence type="ECO:0000313" key="4">
    <source>
        <dbReference type="Proteomes" id="UP001303647"/>
    </source>
</evidence>
<organism evidence="3 4">
    <name type="scientific">Corynascus novoguineensis</name>
    <dbReference type="NCBI Taxonomy" id="1126955"/>
    <lineage>
        <taxon>Eukaryota</taxon>
        <taxon>Fungi</taxon>
        <taxon>Dikarya</taxon>
        <taxon>Ascomycota</taxon>
        <taxon>Pezizomycotina</taxon>
        <taxon>Sordariomycetes</taxon>
        <taxon>Sordariomycetidae</taxon>
        <taxon>Sordariales</taxon>
        <taxon>Chaetomiaceae</taxon>
        <taxon>Corynascus</taxon>
    </lineage>
</organism>
<dbReference type="Gene3D" id="3.40.50.261">
    <property type="entry name" value="Succinyl-CoA synthetase domains"/>
    <property type="match status" value="2"/>
</dbReference>
<dbReference type="PANTHER" id="PTHR11117">
    <property type="entry name" value="SUCCINYL-COA LIGASE SUBUNIT ALPHA"/>
    <property type="match status" value="1"/>
</dbReference>
<dbReference type="PRINTS" id="PR01798">
    <property type="entry name" value="SCOASYNTHASE"/>
</dbReference>
<reference evidence="3" key="1">
    <citation type="journal article" date="2023" name="Mol. Phylogenet. Evol.">
        <title>Genome-scale phylogeny and comparative genomics of the fungal order Sordariales.</title>
        <authorList>
            <person name="Hensen N."/>
            <person name="Bonometti L."/>
            <person name="Westerberg I."/>
            <person name="Brannstrom I.O."/>
            <person name="Guillou S."/>
            <person name="Cros-Aarteil S."/>
            <person name="Calhoun S."/>
            <person name="Haridas S."/>
            <person name="Kuo A."/>
            <person name="Mondo S."/>
            <person name="Pangilinan J."/>
            <person name="Riley R."/>
            <person name="LaButti K."/>
            <person name="Andreopoulos B."/>
            <person name="Lipzen A."/>
            <person name="Chen C."/>
            <person name="Yan M."/>
            <person name="Daum C."/>
            <person name="Ng V."/>
            <person name="Clum A."/>
            <person name="Steindorff A."/>
            <person name="Ohm R.A."/>
            <person name="Martin F."/>
            <person name="Silar P."/>
            <person name="Natvig D.O."/>
            <person name="Lalanne C."/>
            <person name="Gautier V."/>
            <person name="Ament-Velasquez S.L."/>
            <person name="Kruys A."/>
            <person name="Hutchinson M.I."/>
            <person name="Powell A.J."/>
            <person name="Barry K."/>
            <person name="Miller A.N."/>
            <person name="Grigoriev I.V."/>
            <person name="Debuchy R."/>
            <person name="Gladieux P."/>
            <person name="Hiltunen Thoren M."/>
            <person name="Johannesson H."/>
        </authorList>
    </citation>
    <scope>NUCLEOTIDE SEQUENCE</scope>
    <source>
        <strain evidence="3">CBS 359.72</strain>
    </source>
</reference>
<dbReference type="SUPFAM" id="SSF52210">
    <property type="entry name" value="Succinyl-CoA synthetase domains"/>
    <property type="match status" value="2"/>
</dbReference>
<dbReference type="AlphaFoldDB" id="A0AAN7HTI5"/>
<dbReference type="Pfam" id="PF02629">
    <property type="entry name" value="CoA_binding"/>
    <property type="match status" value="1"/>
</dbReference>
<dbReference type="GO" id="GO:0005739">
    <property type="term" value="C:mitochondrion"/>
    <property type="evidence" value="ECO:0007669"/>
    <property type="project" value="TreeGrafter"/>
</dbReference>
<dbReference type="Proteomes" id="UP001303647">
    <property type="component" value="Unassembled WGS sequence"/>
</dbReference>
<dbReference type="InterPro" id="IPR005811">
    <property type="entry name" value="SUCC_ACL_C"/>
</dbReference>
<evidence type="ECO:0000259" key="2">
    <source>
        <dbReference type="SMART" id="SM00881"/>
    </source>
</evidence>
<comment type="caution">
    <text evidence="3">The sequence shown here is derived from an EMBL/GenBank/DDBJ whole genome shotgun (WGS) entry which is preliminary data.</text>
</comment>
<feature type="domain" description="CoA-binding" evidence="2">
    <location>
        <begin position="160"/>
        <end position="254"/>
    </location>
</feature>
<dbReference type="Gene3D" id="3.40.50.720">
    <property type="entry name" value="NAD(P)-binding Rossmann-like Domain"/>
    <property type="match status" value="1"/>
</dbReference>
<feature type="compositionally biased region" description="Polar residues" evidence="1">
    <location>
        <begin position="94"/>
        <end position="104"/>
    </location>
</feature>
<dbReference type="GO" id="GO:0004776">
    <property type="term" value="F:succinate-CoA ligase (GDP-forming) activity"/>
    <property type="evidence" value="ECO:0007669"/>
    <property type="project" value="TreeGrafter"/>
</dbReference>
<keyword evidence="4" id="KW-1185">Reference proteome</keyword>
<sequence>MSTFGSPGQLPSTKPVPPQRGSFPLDHDGKCEGSLPRECKHIMKSYLDCIKKVKGVNEDECRMLAKSYLGCRMDRNLMARDDFKNLGFKEKSEQATPAKQSDSGETGAKGELRSGMHRRLRLSLHGSRPKTAGRHSGRCRSIWTTSSLWSYSDTLPNLRIGSHTRVIFQGFTGKQATANARDSLAWGTRIVGGVTPGRTAEHLGLPVLPTVRSAVEQLKPDATAIYVAAHQAAAAIEKAVEAEVPLVVAVAEHIPLHDMLRIHSILKSQSKSRLVGPNSPGIISAVGRCRIGFQPLPCFTPGRIGIAAKSGTLSYEAVASTTRAGLGQSLCIGVGGDIVPGTDLREALAVLEHDPDTDGIALIGEIGGAGELEAAEWYAHSLVMEEDVWLTTAWQDSRVPYPDRITKVSQEFFETNSPSRPVVALIAGVTEAAGRIMGHAGAFTIPGEPEAKAKIAALEAAGATIVDHPAKFGNALKTRLEASGSVPTPAFRGDGLSSQGPGGGQFRQYHTATRRPERRNQSPVGLSRQQHRHLYVSEDKCMDLIRETGEINCGAYSGTGPRRLLAIGIDRSTRSPCILASPDAEEGTSNGSVRRYAFEHKTGLNNLVIGRLASHLQLSQKDSVVESLRRLVKSLATIFYDKEAFFLSTHIVERLGEVKVVGARFGFDDAAYRSCGRQADLQKLRDVAAEDASEIEAEKHGIVYIKLQGAGTVGTLVNGAGLAMNTVDALSGHAANFLDTGGKATSETVKKSFEIILRDPRVRAIFVNIFGGLTRGEMIATGIIMAFEELSLSVPVVVRIRGTNEKEGQRLIAESGLPLYAFDGFEEAAAKAVELSTSK</sequence>
<reference evidence="3" key="2">
    <citation type="submission" date="2023-05" db="EMBL/GenBank/DDBJ databases">
        <authorList>
            <consortium name="Lawrence Berkeley National Laboratory"/>
            <person name="Steindorff A."/>
            <person name="Hensen N."/>
            <person name="Bonometti L."/>
            <person name="Westerberg I."/>
            <person name="Brannstrom I.O."/>
            <person name="Guillou S."/>
            <person name="Cros-Aarteil S."/>
            <person name="Calhoun S."/>
            <person name="Haridas S."/>
            <person name="Kuo A."/>
            <person name="Mondo S."/>
            <person name="Pangilinan J."/>
            <person name="Riley R."/>
            <person name="Labutti K."/>
            <person name="Andreopoulos B."/>
            <person name="Lipzen A."/>
            <person name="Chen C."/>
            <person name="Yanf M."/>
            <person name="Daum C."/>
            <person name="Ng V."/>
            <person name="Clum A."/>
            <person name="Ohm R."/>
            <person name="Martin F."/>
            <person name="Silar P."/>
            <person name="Natvig D."/>
            <person name="Lalanne C."/>
            <person name="Gautier V."/>
            <person name="Ament-Velasquez S.L."/>
            <person name="Kruys A."/>
            <person name="Hutchinson M.I."/>
            <person name="Powell A.J."/>
            <person name="Barry K."/>
            <person name="Miller A.N."/>
            <person name="Grigoriev I.V."/>
            <person name="Debuchy R."/>
            <person name="Gladieux P."/>
            <person name="Thoren M.H."/>
            <person name="Johannesson H."/>
        </authorList>
    </citation>
    <scope>NUCLEOTIDE SEQUENCE</scope>
    <source>
        <strain evidence="3">CBS 359.72</strain>
    </source>
</reference>
<dbReference type="PANTHER" id="PTHR11117:SF6">
    <property type="entry name" value="SYNTHETASE SUBUNIT ALPHA, PUTATIVE (AFU_ORTHOLOGUE AFUA_1G10830)-RELATED"/>
    <property type="match status" value="1"/>
</dbReference>
<dbReference type="GO" id="GO:0004775">
    <property type="term" value="F:succinate-CoA ligase (ADP-forming) activity"/>
    <property type="evidence" value="ECO:0007669"/>
    <property type="project" value="TreeGrafter"/>
</dbReference>